<dbReference type="EMBL" id="GBXM01025526">
    <property type="protein sequence ID" value="JAH83051.1"/>
    <property type="molecule type" value="Transcribed_RNA"/>
</dbReference>
<organism evidence="1">
    <name type="scientific">Anguilla anguilla</name>
    <name type="common">European freshwater eel</name>
    <name type="synonym">Muraena anguilla</name>
    <dbReference type="NCBI Taxonomy" id="7936"/>
    <lineage>
        <taxon>Eukaryota</taxon>
        <taxon>Metazoa</taxon>
        <taxon>Chordata</taxon>
        <taxon>Craniata</taxon>
        <taxon>Vertebrata</taxon>
        <taxon>Euteleostomi</taxon>
        <taxon>Actinopterygii</taxon>
        <taxon>Neopterygii</taxon>
        <taxon>Teleostei</taxon>
        <taxon>Anguilliformes</taxon>
        <taxon>Anguillidae</taxon>
        <taxon>Anguilla</taxon>
    </lineage>
</organism>
<sequence length="11" mass="1271">MLGCLTQIYKT</sequence>
<name>A0A0E9VYB1_ANGAN</name>
<reference evidence="1" key="1">
    <citation type="submission" date="2014-11" db="EMBL/GenBank/DDBJ databases">
        <authorList>
            <person name="Amaro Gonzalez C."/>
        </authorList>
    </citation>
    <scope>NUCLEOTIDE SEQUENCE</scope>
</reference>
<accession>A0A0E9VYB1</accession>
<evidence type="ECO:0000313" key="1">
    <source>
        <dbReference type="EMBL" id="JAH83051.1"/>
    </source>
</evidence>
<protein>
    <submittedName>
        <fullName evidence="1">Uncharacterized protein</fullName>
    </submittedName>
</protein>
<reference evidence="1" key="2">
    <citation type="journal article" date="2015" name="Fish Shellfish Immunol.">
        <title>Early steps in the European eel (Anguilla anguilla)-Vibrio vulnificus interaction in the gills: Role of the RtxA13 toxin.</title>
        <authorList>
            <person name="Callol A."/>
            <person name="Pajuelo D."/>
            <person name="Ebbesson L."/>
            <person name="Teles M."/>
            <person name="MacKenzie S."/>
            <person name="Amaro C."/>
        </authorList>
    </citation>
    <scope>NUCLEOTIDE SEQUENCE</scope>
</reference>
<proteinExistence type="predicted"/>